<dbReference type="GO" id="GO:0006352">
    <property type="term" value="P:DNA-templated transcription initiation"/>
    <property type="evidence" value="ECO:0007669"/>
    <property type="project" value="UniProtKB-UniRule"/>
</dbReference>
<comment type="caution">
    <text evidence="9">The sequence shown here is derived from an EMBL/GenBank/DDBJ whole genome shotgun (WGS) entry which is preliminary data.</text>
</comment>
<dbReference type="AlphaFoldDB" id="A0A840MNS2"/>
<keyword evidence="4 6" id="KW-0238">DNA-binding</keyword>
<evidence type="ECO:0000256" key="6">
    <source>
        <dbReference type="HAMAP-Rule" id="MF_00962"/>
    </source>
</evidence>
<dbReference type="SUPFAM" id="SSF88659">
    <property type="entry name" value="Sigma3 and sigma4 domains of RNA polymerase sigma factors"/>
    <property type="match status" value="2"/>
</dbReference>
<feature type="region of interest" description="Sigma-70 factor domain-3" evidence="6">
    <location>
        <begin position="93"/>
        <end position="163"/>
    </location>
</feature>
<gene>
    <name evidence="6" type="primary">fliA</name>
    <name evidence="9" type="ORF">HNQ59_001093</name>
</gene>
<accession>A0A840MNS2</accession>
<evidence type="ECO:0000259" key="8">
    <source>
        <dbReference type="PROSITE" id="PS00716"/>
    </source>
</evidence>
<organism evidence="9 10">
    <name type="scientific">Chitinivorax tropicus</name>
    <dbReference type="NCBI Taxonomy" id="714531"/>
    <lineage>
        <taxon>Bacteria</taxon>
        <taxon>Pseudomonadati</taxon>
        <taxon>Pseudomonadota</taxon>
        <taxon>Betaproteobacteria</taxon>
        <taxon>Chitinivorax</taxon>
    </lineage>
</organism>
<evidence type="ECO:0000256" key="2">
    <source>
        <dbReference type="ARBA" id="ARBA00023015"/>
    </source>
</evidence>
<keyword evidence="2 6" id="KW-0805">Transcription regulation</keyword>
<dbReference type="Pfam" id="PF04545">
    <property type="entry name" value="Sigma70_r4"/>
    <property type="match status" value="1"/>
</dbReference>
<keyword evidence="9" id="KW-0966">Cell projection</keyword>
<keyword evidence="9" id="KW-0969">Cilium</keyword>
<sequence length="251" mass="28981">MYKPDIGVTPEDRIHQFAPLVKRIAYHFMTKVPASVEVDDLIQTGLIGLMEAAHHFDPTQGAQFETYASQRIRGAMLDFLREADWMPRNTRRNLRLIEATIQKLEQRLGRPATEQEIAKEMNLSLADYQQMLDDARGYQLIYYDDYDEDGEHEQLDRFAADAQANPFHTLDDADFRKHLKLGIEALPEREKMVMALYYEQELNLKEIGEVLSVTESRVCQLHSQAIARLRAQLGDWVPANPGRKRKAKHGE</sequence>
<dbReference type="GO" id="GO:0003677">
    <property type="term" value="F:DNA binding"/>
    <property type="evidence" value="ECO:0007669"/>
    <property type="project" value="UniProtKB-UniRule"/>
</dbReference>
<dbReference type="EMBL" id="JACHHY010000005">
    <property type="protein sequence ID" value="MBB5017823.1"/>
    <property type="molecule type" value="Genomic_DNA"/>
</dbReference>
<dbReference type="InterPro" id="IPR012845">
    <property type="entry name" value="RNA_pol_sigma_FliA_WhiG"/>
</dbReference>
<dbReference type="RefSeq" id="WP_184036194.1">
    <property type="nucleotide sequence ID" value="NZ_JACHHY010000005.1"/>
</dbReference>
<dbReference type="NCBIfam" id="TIGR02937">
    <property type="entry name" value="sigma70-ECF"/>
    <property type="match status" value="1"/>
</dbReference>
<evidence type="ECO:0000313" key="10">
    <source>
        <dbReference type="Proteomes" id="UP000575898"/>
    </source>
</evidence>
<dbReference type="PIRSF" id="PIRSF000770">
    <property type="entry name" value="RNA_pol_sigma-SigE/K"/>
    <property type="match status" value="1"/>
</dbReference>
<keyword evidence="1 6" id="KW-0963">Cytoplasm</keyword>
<dbReference type="InterPro" id="IPR013324">
    <property type="entry name" value="RNA_pol_sigma_r3/r4-like"/>
</dbReference>
<feature type="region of interest" description="Sigma-70 factor domain-2" evidence="6">
    <location>
        <begin position="13"/>
        <end position="85"/>
    </location>
</feature>
<feature type="domain" description="RNA polymerase sigma-70" evidence="7">
    <location>
        <begin position="40"/>
        <end position="53"/>
    </location>
</feature>
<dbReference type="InterPro" id="IPR028617">
    <property type="entry name" value="Sigma70_FliA"/>
</dbReference>
<name>A0A840MNS2_9PROT</name>
<dbReference type="Gene3D" id="1.10.1740.10">
    <property type="match status" value="1"/>
</dbReference>
<comment type="similarity">
    <text evidence="6">Belongs to the sigma-70 factor family. FliA subfamily.</text>
</comment>
<keyword evidence="3 6" id="KW-0731">Sigma factor</keyword>
<feature type="region of interest" description="Sigma-70 factor domain-4" evidence="6">
    <location>
        <begin position="182"/>
        <end position="230"/>
    </location>
</feature>
<dbReference type="GO" id="GO:0005737">
    <property type="term" value="C:cytoplasm"/>
    <property type="evidence" value="ECO:0007669"/>
    <property type="project" value="UniProtKB-SubCell"/>
</dbReference>
<dbReference type="InterPro" id="IPR013325">
    <property type="entry name" value="RNA_pol_sigma_r2"/>
</dbReference>
<dbReference type="GO" id="GO:0003899">
    <property type="term" value="F:DNA-directed RNA polymerase activity"/>
    <property type="evidence" value="ECO:0007669"/>
    <property type="project" value="InterPro"/>
</dbReference>
<evidence type="ECO:0000313" key="9">
    <source>
        <dbReference type="EMBL" id="MBB5017823.1"/>
    </source>
</evidence>
<keyword evidence="5 6" id="KW-0804">Transcription</keyword>
<feature type="DNA-binding region" description="H-T-H motif" evidence="6">
    <location>
        <begin position="204"/>
        <end position="223"/>
    </location>
</feature>
<dbReference type="InterPro" id="IPR007624">
    <property type="entry name" value="RNA_pol_sigma70_r3"/>
</dbReference>
<dbReference type="Gene3D" id="1.20.140.160">
    <property type="match status" value="1"/>
</dbReference>
<dbReference type="Proteomes" id="UP000575898">
    <property type="component" value="Unassembled WGS sequence"/>
</dbReference>
<feature type="domain" description="RNA polymerase sigma-70" evidence="8">
    <location>
        <begin position="203"/>
        <end position="229"/>
    </location>
</feature>
<keyword evidence="10" id="KW-1185">Reference proteome</keyword>
<dbReference type="InterPro" id="IPR007630">
    <property type="entry name" value="RNA_pol_sigma70_r4"/>
</dbReference>
<dbReference type="InterPro" id="IPR014284">
    <property type="entry name" value="RNA_pol_sigma-70_dom"/>
</dbReference>
<dbReference type="PROSITE" id="PS00716">
    <property type="entry name" value="SIGMA70_2"/>
    <property type="match status" value="1"/>
</dbReference>
<evidence type="ECO:0000259" key="7">
    <source>
        <dbReference type="PROSITE" id="PS00715"/>
    </source>
</evidence>
<dbReference type="Pfam" id="PF04539">
    <property type="entry name" value="Sigma70_r3"/>
    <property type="match status" value="1"/>
</dbReference>
<dbReference type="GO" id="GO:0016987">
    <property type="term" value="F:sigma factor activity"/>
    <property type="evidence" value="ECO:0007669"/>
    <property type="project" value="UniProtKB-UniRule"/>
</dbReference>
<comment type="function">
    <text evidence="6">Sigma factors are initiation factors that promote the attachment of RNA polymerase to specific initiation sites and are then released. This sigma factor controls the expression of flagella-related genes.</text>
</comment>
<dbReference type="SUPFAM" id="SSF88946">
    <property type="entry name" value="Sigma2 domain of RNA polymerase sigma factors"/>
    <property type="match status" value="1"/>
</dbReference>
<dbReference type="NCBIfam" id="TIGR02479">
    <property type="entry name" value="FliA_WhiG"/>
    <property type="match status" value="1"/>
</dbReference>
<dbReference type="HAMAP" id="MF_00962">
    <property type="entry name" value="Sigma70_FliA"/>
    <property type="match status" value="1"/>
</dbReference>
<dbReference type="PROSITE" id="PS00715">
    <property type="entry name" value="SIGMA70_1"/>
    <property type="match status" value="1"/>
</dbReference>
<dbReference type="InterPro" id="IPR000943">
    <property type="entry name" value="RNA_pol_sigma70"/>
</dbReference>
<dbReference type="CDD" id="cd06171">
    <property type="entry name" value="Sigma70_r4"/>
    <property type="match status" value="1"/>
</dbReference>
<dbReference type="PANTHER" id="PTHR30385">
    <property type="entry name" value="SIGMA FACTOR F FLAGELLAR"/>
    <property type="match status" value="1"/>
</dbReference>
<evidence type="ECO:0000256" key="4">
    <source>
        <dbReference type="ARBA" id="ARBA00023125"/>
    </source>
</evidence>
<protein>
    <recommendedName>
        <fullName evidence="6">RNA polymerase sigma factor FliA</fullName>
    </recommendedName>
    <alternativeName>
        <fullName evidence="6">RNA polymerase sigma factor for flagellar operon</fullName>
    </alternativeName>
    <alternativeName>
        <fullName evidence="6">Sigma F</fullName>
    </alternativeName>
    <alternativeName>
        <fullName evidence="6">Sigma-28</fullName>
    </alternativeName>
</protein>
<reference evidence="9 10" key="1">
    <citation type="submission" date="2020-08" db="EMBL/GenBank/DDBJ databases">
        <title>Genomic Encyclopedia of Type Strains, Phase IV (KMG-IV): sequencing the most valuable type-strain genomes for metagenomic binning, comparative biology and taxonomic classification.</title>
        <authorList>
            <person name="Goeker M."/>
        </authorList>
    </citation>
    <scope>NUCLEOTIDE SEQUENCE [LARGE SCALE GENOMIC DNA]</scope>
    <source>
        <strain evidence="9 10">DSM 27165</strain>
    </source>
</reference>
<comment type="subcellular location">
    <subcellularLocation>
        <location evidence="6">Cytoplasm</location>
    </subcellularLocation>
</comment>
<dbReference type="PANTHER" id="PTHR30385:SF7">
    <property type="entry name" value="RNA POLYMERASE SIGMA FACTOR FLIA"/>
    <property type="match status" value="1"/>
</dbReference>
<dbReference type="InterPro" id="IPR007627">
    <property type="entry name" value="RNA_pol_sigma70_r2"/>
</dbReference>
<dbReference type="NCBIfam" id="NF005413">
    <property type="entry name" value="PRK06986.1"/>
    <property type="match status" value="1"/>
</dbReference>
<keyword evidence="9" id="KW-0282">Flagellum</keyword>
<proteinExistence type="inferred from homology"/>
<dbReference type="PRINTS" id="PR00046">
    <property type="entry name" value="SIGMA70FCT"/>
</dbReference>
<evidence type="ECO:0000256" key="3">
    <source>
        <dbReference type="ARBA" id="ARBA00023082"/>
    </source>
</evidence>
<dbReference type="Pfam" id="PF04542">
    <property type="entry name" value="Sigma70_r2"/>
    <property type="match status" value="1"/>
</dbReference>
<evidence type="ECO:0000256" key="5">
    <source>
        <dbReference type="ARBA" id="ARBA00023163"/>
    </source>
</evidence>
<feature type="short sequence motif" description="Interaction with polymerase core subunit RpoC" evidence="6">
    <location>
        <begin position="40"/>
        <end position="43"/>
    </location>
</feature>
<evidence type="ECO:0000256" key="1">
    <source>
        <dbReference type="ARBA" id="ARBA00022490"/>
    </source>
</evidence>